<dbReference type="GO" id="GO:0008320">
    <property type="term" value="F:protein transmembrane transporter activity"/>
    <property type="evidence" value="ECO:0007669"/>
    <property type="project" value="UniProtKB-UniRule"/>
</dbReference>
<feature type="region of interest" description="Disordered" evidence="10">
    <location>
        <begin position="1"/>
        <end position="163"/>
    </location>
</feature>
<keyword evidence="5 9" id="KW-0653">Protein transport</keyword>
<feature type="compositionally biased region" description="Basic and acidic residues" evidence="10">
    <location>
        <begin position="67"/>
        <end position="76"/>
    </location>
</feature>
<dbReference type="InterPro" id="IPR005807">
    <property type="entry name" value="SecE_bac"/>
</dbReference>
<dbReference type="PANTHER" id="PTHR33910:SF1">
    <property type="entry name" value="PROTEIN TRANSLOCASE SUBUNIT SECE"/>
    <property type="match status" value="1"/>
</dbReference>
<accession>A0A255GSJ1</accession>
<protein>
    <recommendedName>
        <fullName evidence="9">Protein translocase subunit SecE</fullName>
    </recommendedName>
</protein>
<dbReference type="EMBL" id="NMVQ01000044">
    <property type="protein sequence ID" value="OYO18412.1"/>
    <property type="molecule type" value="Genomic_DNA"/>
</dbReference>
<dbReference type="Pfam" id="PF00584">
    <property type="entry name" value="SecE"/>
    <property type="match status" value="1"/>
</dbReference>
<dbReference type="GO" id="GO:0009306">
    <property type="term" value="P:protein secretion"/>
    <property type="evidence" value="ECO:0007669"/>
    <property type="project" value="UniProtKB-UniRule"/>
</dbReference>
<evidence type="ECO:0000256" key="3">
    <source>
        <dbReference type="ARBA" id="ARBA00022475"/>
    </source>
</evidence>
<keyword evidence="8 9" id="KW-0472">Membrane</keyword>
<evidence type="ECO:0000256" key="1">
    <source>
        <dbReference type="ARBA" id="ARBA00004370"/>
    </source>
</evidence>
<keyword evidence="3 9" id="KW-1003">Cell membrane</keyword>
<comment type="caution">
    <text evidence="11">The sequence shown here is derived from an EMBL/GenBank/DDBJ whole genome shotgun (WGS) entry which is preliminary data.</text>
</comment>
<dbReference type="AlphaFoldDB" id="A0A255GSJ1"/>
<evidence type="ECO:0000256" key="6">
    <source>
        <dbReference type="ARBA" id="ARBA00022989"/>
    </source>
</evidence>
<keyword evidence="2 9" id="KW-0813">Transport</keyword>
<dbReference type="Proteomes" id="UP000216311">
    <property type="component" value="Unassembled WGS sequence"/>
</dbReference>
<comment type="subcellular location">
    <subcellularLocation>
        <location evidence="9">Cell membrane</location>
        <topology evidence="9">Single-pass membrane protein</topology>
    </subcellularLocation>
    <subcellularLocation>
        <location evidence="1">Membrane</location>
    </subcellularLocation>
</comment>
<comment type="similarity">
    <text evidence="9">Belongs to the SecE/SEC61-gamma family.</text>
</comment>
<dbReference type="InterPro" id="IPR001901">
    <property type="entry name" value="Translocase_SecE/Sec61-g"/>
</dbReference>
<dbReference type="PROSITE" id="PS01067">
    <property type="entry name" value="SECE_SEC61G"/>
    <property type="match status" value="1"/>
</dbReference>
<dbReference type="InterPro" id="IPR038379">
    <property type="entry name" value="SecE_sf"/>
</dbReference>
<evidence type="ECO:0000256" key="10">
    <source>
        <dbReference type="SAM" id="MobiDB-lite"/>
    </source>
</evidence>
<keyword evidence="12" id="KW-1185">Reference proteome</keyword>
<dbReference type="GO" id="GO:0006605">
    <property type="term" value="P:protein targeting"/>
    <property type="evidence" value="ECO:0007669"/>
    <property type="project" value="UniProtKB-UniRule"/>
</dbReference>
<dbReference type="PANTHER" id="PTHR33910">
    <property type="entry name" value="PROTEIN TRANSLOCASE SUBUNIT SECE"/>
    <property type="match status" value="1"/>
</dbReference>
<keyword evidence="4 9" id="KW-0812">Transmembrane</keyword>
<comment type="function">
    <text evidence="9">Essential subunit of the Sec protein translocation channel SecYEG. Clamps together the 2 halves of SecY. May contact the channel plug during translocation.</text>
</comment>
<feature type="compositionally biased region" description="Acidic residues" evidence="10">
    <location>
        <begin position="45"/>
        <end position="65"/>
    </location>
</feature>
<sequence length="218" mass="23566">MQTVADDKKPDSADESVESTPAANDPTDQRQPVEEAPAELSGDSEIVDPEDTPDDEYVDDPDTPDINEAKLDRATDEAAEESTADPGSVAQRRPRSTRPVRRSASGGAAKAPVAERDEAAEDAESGAAETGSSKEVARKDRATRTRRSAERERAAGTERTTPAAFVRESTTELRKVVWPTGTQVQQYFVVVLVFVLFIIAFVSLLDLGFGWLVLKAFG</sequence>
<comment type="subunit">
    <text evidence="9">Component of the Sec protein translocase complex. Heterotrimer consisting of SecY, SecE and SecG subunits. The heterotrimers can form oligomers, although 1 heterotrimer is thought to be able to translocate proteins. Interacts with the ribosome. Interacts with SecDF, and other proteins may be involved. Interacts with SecA.</text>
</comment>
<feature type="transmembrane region" description="Helical" evidence="9">
    <location>
        <begin position="187"/>
        <end position="214"/>
    </location>
</feature>
<keyword evidence="6 9" id="KW-1133">Transmembrane helix</keyword>
<feature type="compositionally biased region" description="Low complexity" evidence="10">
    <location>
        <begin position="125"/>
        <end position="134"/>
    </location>
</feature>
<dbReference type="NCBIfam" id="TIGR00964">
    <property type="entry name" value="secE_bact"/>
    <property type="match status" value="1"/>
</dbReference>
<feature type="compositionally biased region" description="Basic and acidic residues" evidence="10">
    <location>
        <begin position="135"/>
        <end position="156"/>
    </location>
</feature>
<dbReference type="Gene3D" id="1.20.5.1030">
    <property type="entry name" value="Preprotein translocase secy subunit"/>
    <property type="match status" value="1"/>
</dbReference>
<evidence type="ECO:0000313" key="11">
    <source>
        <dbReference type="EMBL" id="OYO18412.1"/>
    </source>
</evidence>
<dbReference type="GO" id="GO:0065002">
    <property type="term" value="P:intracellular protein transmembrane transport"/>
    <property type="evidence" value="ECO:0007669"/>
    <property type="project" value="UniProtKB-UniRule"/>
</dbReference>
<dbReference type="HAMAP" id="MF_00422">
    <property type="entry name" value="SecE"/>
    <property type="match status" value="1"/>
</dbReference>
<name>A0A255GSJ1_9ACTN</name>
<proteinExistence type="inferred from homology"/>
<dbReference type="GO" id="GO:0005886">
    <property type="term" value="C:plasma membrane"/>
    <property type="evidence" value="ECO:0007669"/>
    <property type="project" value="UniProtKB-SubCell"/>
</dbReference>
<evidence type="ECO:0000256" key="2">
    <source>
        <dbReference type="ARBA" id="ARBA00022448"/>
    </source>
</evidence>
<feature type="compositionally biased region" description="Basic and acidic residues" evidence="10">
    <location>
        <begin position="1"/>
        <end position="12"/>
    </location>
</feature>
<evidence type="ECO:0000313" key="12">
    <source>
        <dbReference type="Proteomes" id="UP000216311"/>
    </source>
</evidence>
<evidence type="ECO:0000256" key="5">
    <source>
        <dbReference type="ARBA" id="ARBA00022927"/>
    </source>
</evidence>
<gene>
    <name evidence="9 11" type="primary">secE</name>
    <name evidence="11" type="ORF">CGZ93_15640</name>
</gene>
<evidence type="ECO:0000256" key="7">
    <source>
        <dbReference type="ARBA" id="ARBA00023010"/>
    </source>
</evidence>
<organism evidence="11 12">
    <name type="scientific">Enemella dayhoffiae</name>
    <dbReference type="NCBI Taxonomy" id="2016507"/>
    <lineage>
        <taxon>Bacteria</taxon>
        <taxon>Bacillati</taxon>
        <taxon>Actinomycetota</taxon>
        <taxon>Actinomycetes</taxon>
        <taxon>Propionibacteriales</taxon>
        <taxon>Propionibacteriaceae</taxon>
        <taxon>Enemella</taxon>
    </lineage>
</organism>
<evidence type="ECO:0000256" key="9">
    <source>
        <dbReference type="HAMAP-Rule" id="MF_00422"/>
    </source>
</evidence>
<dbReference type="GO" id="GO:0043952">
    <property type="term" value="P:protein transport by the Sec complex"/>
    <property type="evidence" value="ECO:0007669"/>
    <property type="project" value="UniProtKB-UniRule"/>
</dbReference>
<evidence type="ECO:0000256" key="4">
    <source>
        <dbReference type="ARBA" id="ARBA00022692"/>
    </source>
</evidence>
<keyword evidence="7 9" id="KW-0811">Translocation</keyword>
<reference evidence="11 12" key="1">
    <citation type="submission" date="2017-07" db="EMBL/GenBank/DDBJ databases">
        <title>Draft whole genome sequences of clinical Proprionibacteriaceae strains.</title>
        <authorList>
            <person name="Bernier A.-M."/>
            <person name="Bernard K."/>
            <person name="Domingo M.-C."/>
        </authorList>
    </citation>
    <scope>NUCLEOTIDE SEQUENCE [LARGE SCALE GENOMIC DNA]</scope>
    <source>
        <strain evidence="11 12">NML 130396</strain>
    </source>
</reference>
<evidence type="ECO:0000256" key="8">
    <source>
        <dbReference type="ARBA" id="ARBA00023136"/>
    </source>
</evidence>
<feature type="compositionally biased region" description="Basic residues" evidence="10">
    <location>
        <begin position="92"/>
        <end position="101"/>
    </location>
</feature>